<evidence type="ECO:0000313" key="2">
    <source>
        <dbReference type="Proteomes" id="UP000256838"/>
    </source>
</evidence>
<dbReference type="AlphaFoldDB" id="A0A3D8JR62"/>
<gene>
    <name evidence="1" type="ORF">DWV00_29710</name>
</gene>
<proteinExistence type="predicted"/>
<accession>A0A3D8JR62</accession>
<organism evidence="1 2">
    <name type="scientific">Trinickia dinghuensis</name>
    <dbReference type="NCBI Taxonomy" id="2291023"/>
    <lineage>
        <taxon>Bacteria</taxon>
        <taxon>Pseudomonadati</taxon>
        <taxon>Pseudomonadota</taxon>
        <taxon>Betaproteobacteria</taxon>
        <taxon>Burkholderiales</taxon>
        <taxon>Burkholderiaceae</taxon>
        <taxon>Trinickia</taxon>
    </lineage>
</organism>
<sequence>MMEHVTGRLQLSDAIWPVGLQQAGTLESSRGSAKKGLLVNPEPFLDVVSNFAEPLVQVFSNRPPPQWQGALGGGVTSFAYPSFNTIWHGILVHINYDMVNAFQLRLAQQDPQVSPADWRFGWCTVVGSGEQTSQIILQINGPTSWTATAPLLGTPLGSPVRLIRDKPFINYANAENIDLREHLVSQGVDLLKAPSDEQTEAVLGIVRERHLGDEWLAAYYEKETEFRNNAKQV</sequence>
<evidence type="ECO:0000313" key="1">
    <source>
        <dbReference type="EMBL" id="RDU95176.1"/>
    </source>
</evidence>
<dbReference type="Proteomes" id="UP000256838">
    <property type="component" value="Unassembled WGS sequence"/>
</dbReference>
<reference evidence="1 2" key="1">
    <citation type="submission" date="2018-08" db="EMBL/GenBank/DDBJ databases">
        <title>Paraburkholderia sp. DHOM06 isolated from forest soil.</title>
        <authorList>
            <person name="Gao Z.-H."/>
            <person name="Qiu L.-H."/>
        </authorList>
    </citation>
    <scope>NUCLEOTIDE SEQUENCE [LARGE SCALE GENOMIC DNA]</scope>
    <source>
        <strain evidence="1 2">DHOM06</strain>
    </source>
</reference>
<comment type="caution">
    <text evidence="1">The sequence shown here is derived from an EMBL/GenBank/DDBJ whole genome shotgun (WGS) entry which is preliminary data.</text>
</comment>
<protein>
    <submittedName>
        <fullName evidence="1">Uncharacterized protein</fullName>
    </submittedName>
</protein>
<keyword evidence="2" id="KW-1185">Reference proteome</keyword>
<name>A0A3D8JR62_9BURK</name>
<dbReference type="EMBL" id="QRGA01000021">
    <property type="protein sequence ID" value="RDU95176.1"/>
    <property type="molecule type" value="Genomic_DNA"/>
</dbReference>